<feature type="transmembrane region" description="Helical" evidence="1">
    <location>
        <begin position="94"/>
        <end position="112"/>
    </location>
</feature>
<organism evidence="2">
    <name type="scientific">Siphoviridae sp. ctKRD15</name>
    <dbReference type="NCBI Taxonomy" id="2825441"/>
    <lineage>
        <taxon>Viruses</taxon>
        <taxon>Duplodnaviria</taxon>
        <taxon>Heunggongvirae</taxon>
        <taxon>Uroviricota</taxon>
        <taxon>Caudoviricetes</taxon>
    </lineage>
</organism>
<keyword evidence="2" id="KW-0808">Transferase</keyword>
<accession>A0A8S5V5T2</accession>
<name>A0A8S5V5T2_9CAUD</name>
<keyword evidence="2" id="KW-0418">Kinase</keyword>
<evidence type="ECO:0000256" key="1">
    <source>
        <dbReference type="SAM" id="Phobius"/>
    </source>
</evidence>
<keyword evidence="1" id="KW-0472">Membrane</keyword>
<dbReference type="EMBL" id="BK016201">
    <property type="protein sequence ID" value="DAG01975.1"/>
    <property type="molecule type" value="Genomic_DNA"/>
</dbReference>
<keyword evidence="1" id="KW-1133">Transmembrane helix</keyword>
<reference evidence="2" key="1">
    <citation type="journal article" date="2021" name="Proc. Natl. Acad. Sci. U.S.A.">
        <title>A Catalog of Tens of Thousands of Viruses from Human Metagenomes Reveals Hidden Associations with Chronic Diseases.</title>
        <authorList>
            <person name="Tisza M.J."/>
            <person name="Buck C.B."/>
        </authorList>
    </citation>
    <scope>NUCLEOTIDE SEQUENCE</scope>
    <source>
        <strain evidence="2">CtKRD15</strain>
    </source>
</reference>
<proteinExistence type="predicted"/>
<dbReference type="GO" id="GO:0016301">
    <property type="term" value="F:kinase activity"/>
    <property type="evidence" value="ECO:0007669"/>
    <property type="project" value="UniProtKB-KW"/>
</dbReference>
<keyword evidence="1" id="KW-0812">Transmembrane</keyword>
<evidence type="ECO:0000313" key="2">
    <source>
        <dbReference type="EMBL" id="DAG01975.1"/>
    </source>
</evidence>
<sequence length="116" mass="13080">MADETCIIDPQHACWGLQKANMLEEQLKEYRAASRETHQEIYNRIAELEKMSSAQTAQYQSIMDKLTEMSTRLNDALATIAALKEKPGKRWESIVDKIIWAVVGAVVVFLLGKVGL</sequence>
<protein>
    <submittedName>
        <fullName evidence="2">G-rich domain on putative tyrosine kinase</fullName>
    </submittedName>
</protein>